<proteinExistence type="predicted"/>
<gene>
    <name evidence="1" type="ORF">mv_L242</name>
</gene>
<name>H2EDH4_9VIRU</name>
<organism evidence="1">
    <name type="scientific">Moumouvirus sp. 'Monve'</name>
    <dbReference type="NCBI Taxonomy" id="1128131"/>
    <lineage>
        <taxon>Viruses</taxon>
        <taxon>Varidnaviria</taxon>
        <taxon>Bamfordvirae</taxon>
        <taxon>Nucleocytoviricota</taxon>
        <taxon>Megaviricetes</taxon>
        <taxon>Imitervirales</taxon>
        <taxon>Mimiviridae</taxon>
        <taxon>Megamimivirinae</taxon>
        <taxon>Moumouvirus</taxon>
    </lineage>
</organism>
<reference evidence="1" key="1">
    <citation type="submission" date="2011-10" db="EMBL/GenBank/DDBJ databases">
        <title>Provirophages and transpovirons: unique mobilome of giant viruses.</title>
        <authorList>
            <person name="Desnues C."/>
            <person name="LaScola B."/>
            <person name="Yutin N."/>
            <person name="Fournous G."/>
            <person name="Koonin E."/>
            <person name="Raoult D."/>
        </authorList>
    </citation>
    <scope>NUCLEOTIDE SEQUENCE</scope>
    <source>
        <strain evidence="1">Mv13-mv</strain>
    </source>
</reference>
<evidence type="ECO:0000313" key="1">
    <source>
        <dbReference type="EMBL" id="AEX62447.1"/>
    </source>
</evidence>
<accession>H2EDH4</accession>
<sequence length="66" mass="7996">MSKKNNSIKESSFSHPFDILMMHLSDEIDIRSSDQYHQTNYLSFIEQLMCHQDQMFMQKIFYNSKK</sequence>
<dbReference type="EMBL" id="JN885995">
    <property type="protein sequence ID" value="AEX62447.1"/>
    <property type="molecule type" value="Genomic_DNA"/>
</dbReference>
<protein>
    <submittedName>
        <fullName evidence="1">Uncharacterized protein</fullName>
    </submittedName>
</protein>